<dbReference type="RefSeq" id="WP_397671393.1">
    <property type="nucleotide sequence ID" value="NZ_JBIRGH010000002.1"/>
</dbReference>
<keyword evidence="2" id="KW-1185">Reference proteome</keyword>
<proteinExistence type="predicted"/>
<reference evidence="1 2" key="1">
    <citation type="submission" date="2024-10" db="EMBL/GenBank/DDBJ databases">
        <title>The Natural Products Discovery Center: Release of the First 8490 Sequenced Strains for Exploring Actinobacteria Biosynthetic Diversity.</title>
        <authorList>
            <person name="Kalkreuter E."/>
            <person name="Kautsar S.A."/>
            <person name="Yang D."/>
            <person name="Bader C.D."/>
            <person name="Teijaro C.N."/>
            <person name="Fluegel L."/>
            <person name="Davis C.M."/>
            <person name="Simpson J.R."/>
            <person name="Lauterbach L."/>
            <person name="Steele A.D."/>
            <person name="Gui C."/>
            <person name="Meng S."/>
            <person name="Li G."/>
            <person name="Viehrig K."/>
            <person name="Ye F."/>
            <person name="Su P."/>
            <person name="Kiefer A.F."/>
            <person name="Nichols A."/>
            <person name="Cepeda A.J."/>
            <person name="Yan W."/>
            <person name="Fan B."/>
            <person name="Jiang Y."/>
            <person name="Adhikari A."/>
            <person name="Zheng C.-J."/>
            <person name="Schuster L."/>
            <person name="Cowan T.M."/>
            <person name="Smanski M.J."/>
            <person name="Chevrette M.G."/>
            <person name="De Carvalho L.P.S."/>
            <person name="Shen B."/>
        </authorList>
    </citation>
    <scope>NUCLEOTIDE SEQUENCE [LARGE SCALE GENOMIC DNA]</scope>
    <source>
        <strain evidence="1 2">NPDC018013</strain>
    </source>
</reference>
<accession>A0ABW7R704</accession>
<name>A0ABW7R704_9ACTN</name>
<evidence type="ECO:0000313" key="1">
    <source>
        <dbReference type="EMBL" id="MFH8583821.1"/>
    </source>
</evidence>
<evidence type="ECO:0000313" key="2">
    <source>
        <dbReference type="Proteomes" id="UP001610990"/>
    </source>
</evidence>
<gene>
    <name evidence="1" type="ORF">ACH4GP_05385</name>
</gene>
<protein>
    <submittedName>
        <fullName evidence="1">Uncharacterized protein</fullName>
    </submittedName>
</protein>
<sequence>MTATRYATLLVLVLVLVLVPVDWRDPDGPKFGLAPARRTATDPGARIGSLAWAVAAAVALAAVLQRWDAAFTVVHLHRDLERATGAVLVALGKRVATARKPWKALIVRSTSSRRLHIVRLKAAGGPPALPRRW</sequence>
<dbReference type="Proteomes" id="UP001610990">
    <property type="component" value="Unassembled WGS sequence"/>
</dbReference>
<dbReference type="EMBL" id="JBIRGH010000002">
    <property type="protein sequence ID" value="MFH8583821.1"/>
    <property type="molecule type" value="Genomic_DNA"/>
</dbReference>
<organism evidence="1 2">
    <name type="scientific">Streptomyces celluloflavus</name>
    <dbReference type="NCBI Taxonomy" id="58344"/>
    <lineage>
        <taxon>Bacteria</taxon>
        <taxon>Bacillati</taxon>
        <taxon>Actinomycetota</taxon>
        <taxon>Actinomycetes</taxon>
        <taxon>Kitasatosporales</taxon>
        <taxon>Streptomycetaceae</taxon>
        <taxon>Streptomyces</taxon>
    </lineage>
</organism>
<comment type="caution">
    <text evidence="1">The sequence shown here is derived from an EMBL/GenBank/DDBJ whole genome shotgun (WGS) entry which is preliminary data.</text>
</comment>